<dbReference type="InterPro" id="IPR017853">
    <property type="entry name" value="GH"/>
</dbReference>
<dbReference type="PANTHER" id="PTHR23208:SF36">
    <property type="entry name" value="LYSOZYME-RELATED"/>
    <property type="match status" value="1"/>
</dbReference>
<reference evidence="1 2" key="2">
    <citation type="submission" date="2018-11" db="EMBL/GenBank/DDBJ databases">
        <authorList>
            <consortium name="Pathogen Informatics"/>
        </authorList>
    </citation>
    <scope>NUCLEOTIDE SEQUENCE [LARGE SCALE GENOMIC DNA]</scope>
</reference>
<proteinExistence type="predicted"/>
<evidence type="ECO:0000313" key="2">
    <source>
        <dbReference type="Proteomes" id="UP000278627"/>
    </source>
</evidence>
<accession>A0A0N4SXS2</accession>
<dbReference type="EMBL" id="UZAD01000022">
    <property type="protein sequence ID" value="VDN81678.1"/>
    <property type="molecule type" value="Genomic_DNA"/>
</dbReference>
<dbReference type="InterPro" id="IPR051595">
    <property type="entry name" value="GH25_Enzymes"/>
</dbReference>
<dbReference type="CDD" id="cd06416">
    <property type="entry name" value="GH25_Lys1-like"/>
    <property type="match status" value="1"/>
</dbReference>
<dbReference type="WBParaSite" id="BPAG_0000049101-mRNA-1">
    <property type="protein sequence ID" value="BPAG_0000049101-mRNA-1"/>
    <property type="gene ID" value="BPAG_0000049101"/>
</dbReference>
<organism evidence="3">
    <name type="scientific">Brugia pahangi</name>
    <name type="common">Filarial nematode worm</name>
    <dbReference type="NCBI Taxonomy" id="6280"/>
    <lineage>
        <taxon>Eukaryota</taxon>
        <taxon>Metazoa</taxon>
        <taxon>Ecdysozoa</taxon>
        <taxon>Nematoda</taxon>
        <taxon>Chromadorea</taxon>
        <taxon>Rhabditida</taxon>
        <taxon>Spirurina</taxon>
        <taxon>Spiruromorpha</taxon>
        <taxon>Filarioidea</taxon>
        <taxon>Onchocercidae</taxon>
        <taxon>Brugia</taxon>
    </lineage>
</organism>
<dbReference type="Proteomes" id="UP000278627">
    <property type="component" value="Unassembled WGS sequence"/>
</dbReference>
<reference evidence="3" key="1">
    <citation type="submission" date="2017-02" db="UniProtKB">
        <authorList>
            <consortium name="WormBaseParasite"/>
        </authorList>
    </citation>
    <scope>IDENTIFICATION</scope>
</reference>
<evidence type="ECO:0000313" key="3">
    <source>
        <dbReference type="WBParaSite" id="BPAG_0000049101-mRNA-1"/>
    </source>
</evidence>
<protein>
    <submittedName>
        <fullName evidence="3">GH10 domain-containing protein</fullName>
    </submittedName>
</protein>
<evidence type="ECO:0000313" key="1">
    <source>
        <dbReference type="EMBL" id="VDN81678.1"/>
    </source>
</evidence>
<dbReference type="SUPFAM" id="SSF51445">
    <property type="entry name" value="(Trans)glycosidases"/>
    <property type="match status" value="1"/>
</dbReference>
<dbReference type="GO" id="GO:0045087">
    <property type="term" value="P:innate immune response"/>
    <property type="evidence" value="ECO:0007669"/>
    <property type="project" value="TreeGrafter"/>
</dbReference>
<dbReference type="AlphaFoldDB" id="A0A0N4SXS2"/>
<sequence>QILINSKLKVAGNNNYGKAIDITTYIDRSVFRCLFQAGFTIAFIRVYMSNGNGTVDINSASNIYNAAKGMGTEIYVEPQPRGTKSGSEQFMEAYTFLTKKGIAVRTIWIKITSPINWPNNQTANTDFINKFILCAWQHGLLVGIYTNWYDWEQIIAGQITPNQRQIRLWYWNLLGSSLNDATPPTFDDFRPFGGFNAPMVKQYVKNTPICGICASLNVYLKRSGTKVLLADMRVEMANVTVDNLPVTLPIVAKFSEKQLQSKQLGQKLTTYRNKTSLLIH</sequence>
<name>A0A0N4SXS2_BRUPA</name>
<gene>
    <name evidence="1" type="ORF">BPAG_LOCUS492</name>
</gene>
<dbReference type="Gene3D" id="3.20.20.80">
    <property type="entry name" value="Glycosidases"/>
    <property type="match status" value="1"/>
</dbReference>
<dbReference type="GO" id="GO:0007165">
    <property type="term" value="P:signal transduction"/>
    <property type="evidence" value="ECO:0007669"/>
    <property type="project" value="TreeGrafter"/>
</dbReference>
<keyword evidence="2" id="KW-1185">Reference proteome</keyword>
<dbReference type="PANTHER" id="PTHR23208">
    <property type="entry name" value="LYSOZYME PROTEIN"/>
    <property type="match status" value="1"/>
</dbReference>